<keyword evidence="5" id="KW-1185">Reference proteome</keyword>
<organism evidence="4 5">
    <name type="scientific">Oliverpabstia intestinalis</name>
    <dbReference type="NCBI Taxonomy" id="2606633"/>
    <lineage>
        <taxon>Bacteria</taxon>
        <taxon>Bacillati</taxon>
        <taxon>Bacillota</taxon>
        <taxon>Clostridia</taxon>
        <taxon>Lachnospirales</taxon>
        <taxon>Lachnospiraceae</taxon>
        <taxon>Oliverpabstia</taxon>
    </lineage>
</organism>
<dbReference type="InterPro" id="IPR000868">
    <property type="entry name" value="Isochorismatase-like_dom"/>
</dbReference>
<dbReference type="PANTHER" id="PTHR43540">
    <property type="entry name" value="PEROXYUREIDOACRYLATE/UREIDOACRYLATE AMIDOHYDROLASE-RELATED"/>
    <property type="match status" value="1"/>
</dbReference>
<keyword evidence="2 4" id="KW-0378">Hydrolase</keyword>
<dbReference type="SUPFAM" id="SSF52499">
    <property type="entry name" value="Isochorismatase-like hydrolases"/>
    <property type="match status" value="1"/>
</dbReference>
<evidence type="ECO:0000313" key="4">
    <source>
        <dbReference type="EMBL" id="MST65429.1"/>
    </source>
</evidence>
<dbReference type="CDD" id="cd00431">
    <property type="entry name" value="cysteine_hydrolases"/>
    <property type="match status" value="1"/>
</dbReference>
<dbReference type="EMBL" id="VUMS01000002">
    <property type="protein sequence ID" value="MST65429.1"/>
    <property type="molecule type" value="Genomic_DNA"/>
</dbReference>
<evidence type="ECO:0000256" key="1">
    <source>
        <dbReference type="ARBA" id="ARBA00006336"/>
    </source>
</evidence>
<feature type="domain" description="Isochorismatase-like" evidence="3">
    <location>
        <begin position="4"/>
        <end position="175"/>
    </location>
</feature>
<dbReference type="Pfam" id="PF00857">
    <property type="entry name" value="Isochorismatase"/>
    <property type="match status" value="1"/>
</dbReference>
<reference evidence="4 5" key="1">
    <citation type="submission" date="2019-08" db="EMBL/GenBank/DDBJ databases">
        <title>In-depth cultivation of the pig gut microbiome towards novel bacterial diversity and tailored functional studies.</title>
        <authorList>
            <person name="Wylensek D."/>
            <person name="Hitch T.C.A."/>
            <person name="Clavel T."/>
        </authorList>
    </citation>
    <scope>NUCLEOTIDE SEQUENCE [LARGE SCALE GENOMIC DNA]</scope>
    <source>
        <strain evidence="4 5">BSM-380-WT-5A</strain>
    </source>
</reference>
<evidence type="ECO:0000313" key="5">
    <source>
        <dbReference type="Proteomes" id="UP000440513"/>
    </source>
</evidence>
<dbReference type="Proteomes" id="UP000440513">
    <property type="component" value="Unassembled WGS sequence"/>
</dbReference>
<comment type="similarity">
    <text evidence="1">Belongs to the isochorismatase family.</text>
</comment>
<evidence type="ECO:0000256" key="2">
    <source>
        <dbReference type="ARBA" id="ARBA00022801"/>
    </source>
</evidence>
<dbReference type="Gene3D" id="3.40.50.850">
    <property type="entry name" value="Isochorismatase-like"/>
    <property type="match status" value="1"/>
</dbReference>
<dbReference type="RefSeq" id="WP_154431252.1">
    <property type="nucleotide sequence ID" value="NZ_VUMS01000002.1"/>
</dbReference>
<dbReference type="GO" id="GO:0016787">
    <property type="term" value="F:hydrolase activity"/>
    <property type="evidence" value="ECO:0007669"/>
    <property type="project" value="UniProtKB-KW"/>
</dbReference>
<evidence type="ECO:0000259" key="3">
    <source>
        <dbReference type="Pfam" id="PF00857"/>
    </source>
</evidence>
<dbReference type="InterPro" id="IPR036380">
    <property type="entry name" value="Isochorismatase-like_sf"/>
</dbReference>
<gene>
    <name evidence="4" type="ORF">FYJ57_01460</name>
</gene>
<protein>
    <submittedName>
        <fullName evidence="4">Cysteine hydrolase</fullName>
    </submittedName>
</protein>
<comment type="caution">
    <text evidence="4">The sequence shown here is derived from an EMBL/GenBank/DDBJ whole genome shotgun (WGS) entry which is preliminary data.</text>
</comment>
<dbReference type="InterPro" id="IPR050272">
    <property type="entry name" value="Isochorismatase-like_hydrls"/>
</dbReference>
<proteinExistence type="inferred from homology"/>
<name>A0A7X2P0V2_9FIRM</name>
<dbReference type="AlphaFoldDB" id="A0A7X2P0V2"/>
<sequence length="183" mass="20849">MNDLLLVIDMQNVYLPDQPWACETVAHTKANILKLLEKHPKNQTIFTRYIAADHPVGTWKTYNELNRKINEDPWMNELMDGIKEAAETYLIYDKSTYSSFQVPAIRQAARKADRIILTGVVSECCVLSTFFEGIDLGCKLIWLTDATSGLNPILEAETLHILQGLSPLHVEFMTTEEYLTQQS</sequence>
<accession>A0A7X2P0V2</accession>
<dbReference type="PANTHER" id="PTHR43540:SF6">
    <property type="entry name" value="ISOCHORISMATASE-LIKE DOMAIN-CONTAINING PROTEIN"/>
    <property type="match status" value="1"/>
</dbReference>